<accession>A0ABU1J1G6</accession>
<evidence type="ECO:0000256" key="4">
    <source>
        <dbReference type="ARBA" id="ARBA00023163"/>
    </source>
</evidence>
<dbReference type="EMBL" id="JAVDQH010000012">
    <property type="protein sequence ID" value="MDR6245239.1"/>
    <property type="molecule type" value="Genomic_DNA"/>
</dbReference>
<evidence type="ECO:0000256" key="1">
    <source>
        <dbReference type="ARBA" id="ARBA00009437"/>
    </source>
</evidence>
<dbReference type="InterPro" id="IPR000847">
    <property type="entry name" value="LysR_HTH_N"/>
</dbReference>
<dbReference type="SUPFAM" id="SSF53850">
    <property type="entry name" value="Periplasmic binding protein-like II"/>
    <property type="match status" value="1"/>
</dbReference>
<comment type="similarity">
    <text evidence="1">Belongs to the LysR transcriptional regulatory family.</text>
</comment>
<dbReference type="InterPro" id="IPR036388">
    <property type="entry name" value="WH-like_DNA-bd_sf"/>
</dbReference>
<dbReference type="CDD" id="cd05466">
    <property type="entry name" value="PBP2_LTTR_substrate"/>
    <property type="match status" value="1"/>
</dbReference>
<sequence length="300" mass="33760">MNIEQLQYIAEVARTGSLTKAAEHCHLTVTGVSRAITLFEQELGTRIFVRSRAGATVTAEGEKIITKIKTILSQIEELKREASSYHELNNSRLRIASIPGPISLLIETLSEMKREFPGSRFDLIEDHTQTVLESVRNGDSDIGFVLLPEQRVMQPELHFERIVEDRLILLCHIDSPLTERKIVHPEELTDTPLVLYNDSNILTLVQELVPDSDILFKSNNVDALLRAVRANLAVTIGTTYSLQTYGKAFNKEVVSLPLQLPDRGETFLWLVTAAGVSASRATELFIRRFRHALEVQHQPL</sequence>
<evidence type="ECO:0000313" key="7">
    <source>
        <dbReference type="Proteomes" id="UP001185028"/>
    </source>
</evidence>
<feature type="domain" description="HTH lysR-type" evidence="5">
    <location>
        <begin position="1"/>
        <end position="58"/>
    </location>
</feature>
<dbReference type="PROSITE" id="PS50931">
    <property type="entry name" value="HTH_LYSR"/>
    <property type="match status" value="1"/>
</dbReference>
<dbReference type="InterPro" id="IPR050950">
    <property type="entry name" value="HTH-type_LysR_regulators"/>
</dbReference>
<keyword evidence="2" id="KW-0805">Transcription regulation</keyword>
<dbReference type="GO" id="GO:0003677">
    <property type="term" value="F:DNA binding"/>
    <property type="evidence" value="ECO:0007669"/>
    <property type="project" value="UniProtKB-KW"/>
</dbReference>
<dbReference type="Pfam" id="PF00126">
    <property type="entry name" value="HTH_1"/>
    <property type="match status" value="1"/>
</dbReference>
<gene>
    <name evidence="6" type="ORF">JOC58_003138</name>
</gene>
<dbReference type="Gene3D" id="1.10.10.10">
    <property type="entry name" value="Winged helix-like DNA-binding domain superfamily/Winged helix DNA-binding domain"/>
    <property type="match status" value="1"/>
</dbReference>
<dbReference type="PANTHER" id="PTHR30419">
    <property type="entry name" value="HTH-TYPE TRANSCRIPTIONAL REGULATOR YBHD"/>
    <property type="match status" value="1"/>
</dbReference>
<dbReference type="InterPro" id="IPR005119">
    <property type="entry name" value="LysR_subst-bd"/>
</dbReference>
<evidence type="ECO:0000256" key="3">
    <source>
        <dbReference type="ARBA" id="ARBA00023125"/>
    </source>
</evidence>
<dbReference type="Pfam" id="PF03466">
    <property type="entry name" value="LysR_substrate"/>
    <property type="match status" value="1"/>
</dbReference>
<keyword evidence="4" id="KW-0804">Transcription</keyword>
<dbReference type="SUPFAM" id="SSF46785">
    <property type="entry name" value="Winged helix' DNA-binding domain"/>
    <property type="match status" value="1"/>
</dbReference>
<proteinExistence type="inferred from homology"/>
<name>A0ABU1J1G6_9BACL</name>
<reference evidence="6 7" key="1">
    <citation type="submission" date="2023-07" db="EMBL/GenBank/DDBJ databases">
        <title>Genomic Encyclopedia of Type Strains, Phase IV (KMG-IV): sequencing the most valuable type-strain genomes for metagenomic binning, comparative biology and taxonomic classification.</title>
        <authorList>
            <person name="Goeker M."/>
        </authorList>
    </citation>
    <scope>NUCLEOTIDE SEQUENCE [LARGE SCALE GENOMIC DNA]</scope>
    <source>
        <strain evidence="6 7">DSM 22170</strain>
    </source>
</reference>
<evidence type="ECO:0000256" key="2">
    <source>
        <dbReference type="ARBA" id="ARBA00023015"/>
    </source>
</evidence>
<dbReference type="RefSeq" id="WP_188776475.1">
    <property type="nucleotide sequence ID" value="NZ_BMMB01000007.1"/>
</dbReference>
<dbReference type="Proteomes" id="UP001185028">
    <property type="component" value="Unassembled WGS sequence"/>
</dbReference>
<organism evidence="6 7">
    <name type="scientific">Paenibacillus hunanensis</name>
    <dbReference type="NCBI Taxonomy" id="539262"/>
    <lineage>
        <taxon>Bacteria</taxon>
        <taxon>Bacillati</taxon>
        <taxon>Bacillota</taxon>
        <taxon>Bacilli</taxon>
        <taxon>Bacillales</taxon>
        <taxon>Paenibacillaceae</taxon>
        <taxon>Paenibacillus</taxon>
    </lineage>
</organism>
<keyword evidence="3 6" id="KW-0238">DNA-binding</keyword>
<dbReference type="InterPro" id="IPR036390">
    <property type="entry name" value="WH_DNA-bd_sf"/>
</dbReference>
<comment type="caution">
    <text evidence="6">The sequence shown here is derived from an EMBL/GenBank/DDBJ whole genome shotgun (WGS) entry which is preliminary data.</text>
</comment>
<evidence type="ECO:0000313" key="6">
    <source>
        <dbReference type="EMBL" id="MDR6245239.1"/>
    </source>
</evidence>
<dbReference type="Gene3D" id="3.40.190.290">
    <property type="match status" value="1"/>
</dbReference>
<protein>
    <submittedName>
        <fullName evidence="6">DNA-binding transcriptional LysR family regulator</fullName>
    </submittedName>
</protein>
<evidence type="ECO:0000259" key="5">
    <source>
        <dbReference type="PROSITE" id="PS50931"/>
    </source>
</evidence>
<keyword evidence="7" id="KW-1185">Reference proteome</keyword>